<dbReference type="PANTHER" id="PTHR22776:SF92">
    <property type="entry name" value="LD04844P"/>
    <property type="match status" value="1"/>
</dbReference>
<comment type="caution">
    <text evidence="8">The sequence shown here is derived from an EMBL/GenBank/DDBJ whole genome shotgun (WGS) entry which is preliminary data.</text>
</comment>
<keyword evidence="4 5" id="KW-0472">Membrane</keyword>
<feature type="transmembrane region" description="Helical" evidence="6">
    <location>
        <begin position="141"/>
        <end position="162"/>
    </location>
</feature>
<keyword evidence="2 5" id="KW-0812">Transmembrane</keyword>
<dbReference type="PANTHER" id="PTHR22776">
    <property type="entry name" value="MARVEL-CONTAINING POTENTIAL LIPID RAFT-ASSOCIATED PROTEIN"/>
    <property type="match status" value="1"/>
</dbReference>
<dbReference type="InterPro" id="IPR050578">
    <property type="entry name" value="MARVEL-CKLF_proteins"/>
</dbReference>
<evidence type="ECO:0000256" key="6">
    <source>
        <dbReference type="SAM" id="Phobius"/>
    </source>
</evidence>
<dbReference type="PROSITE" id="PS51225">
    <property type="entry name" value="MARVEL"/>
    <property type="match status" value="1"/>
</dbReference>
<organism evidence="8">
    <name type="scientific">Heliothis virescens</name>
    <name type="common">Tobacco budworm moth</name>
    <dbReference type="NCBI Taxonomy" id="7102"/>
    <lineage>
        <taxon>Eukaryota</taxon>
        <taxon>Metazoa</taxon>
        <taxon>Ecdysozoa</taxon>
        <taxon>Arthropoda</taxon>
        <taxon>Hexapoda</taxon>
        <taxon>Insecta</taxon>
        <taxon>Pterygota</taxon>
        <taxon>Neoptera</taxon>
        <taxon>Endopterygota</taxon>
        <taxon>Lepidoptera</taxon>
        <taxon>Glossata</taxon>
        <taxon>Ditrysia</taxon>
        <taxon>Noctuoidea</taxon>
        <taxon>Noctuidae</taxon>
        <taxon>Heliothinae</taxon>
        <taxon>Heliothis</taxon>
    </lineage>
</organism>
<sequence>MSHSLTITRTTVATSGTPVYINSSYLGTTPGLLKLAQLLLGAACVGVVAYYMDNGYYRGYSGVNGKAELFYLLVAVACLVGTFCLITSCIVSLSTASIISKTIYEVIYHGVAFILYLCAGITLMIEVNHLKDQYRRDYEPYLAAAIMGLVMAALYLLSTFLANRQYRGI</sequence>
<evidence type="ECO:0000256" key="5">
    <source>
        <dbReference type="PROSITE-ProRule" id="PRU00581"/>
    </source>
</evidence>
<dbReference type="EMBL" id="NWSH01000130">
    <property type="protein sequence ID" value="PCG79247.1"/>
    <property type="molecule type" value="Genomic_DNA"/>
</dbReference>
<evidence type="ECO:0000259" key="7">
    <source>
        <dbReference type="PROSITE" id="PS51225"/>
    </source>
</evidence>
<evidence type="ECO:0000313" key="8">
    <source>
        <dbReference type="EMBL" id="PCG79247.1"/>
    </source>
</evidence>
<feature type="transmembrane region" description="Helical" evidence="6">
    <location>
        <begin position="71"/>
        <end position="94"/>
    </location>
</feature>
<protein>
    <recommendedName>
        <fullName evidence="7">MARVEL domain-containing protein</fullName>
    </recommendedName>
</protein>
<dbReference type="Pfam" id="PF01284">
    <property type="entry name" value="MARVEL"/>
    <property type="match status" value="1"/>
</dbReference>
<feature type="transmembrane region" description="Helical" evidence="6">
    <location>
        <begin position="32"/>
        <end position="51"/>
    </location>
</feature>
<evidence type="ECO:0000256" key="2">
    <source>
        <dbReference type="ARBA" id="ARBA00022692"/>
    </source>
</evidence>
<evidence type="ECO:0000256" key="4">
    <source>
        <dbReference type="ARBA" id="ARBA00023136"/>
    </source>
</evidence>
<feature type="domain" description="MARVEL" evidence="7">
    <location>
        <begin position="25"/>
        <end position="167"/>
    </location>
</feature>
<evidence type="ECO:0000256" key="1">
    <source>
        <dbReference type="ARBA" id="ARBA00004141"/>
    </source>
</evidence>
<accession>A0A2A4K4S7</accession>
<reference evidence="8" key="1">
    <citation type="submission" date="2017-09" db="EMBL/GenBank/DDBJ databases">
        <title>Contemporary evolution of a Lepidopteran species, Heliothis virescens, in response to modern agricultural practices.</title>
        <authorList>
            <person name="Fritz M.L."/>
            <person name="Deyonke A.M."/>
            <person name="Papanicolaou A."/>
            <person name="Micinski S."/>
            <person name="Westbrook J."/>
            <person name="Gould F."/>
        </authorList>
    </citation>
    <scope>NUCLEOTIDE SEQUENCE [LARGE SCALE GENOMIC DNA]</scope>
    <source>
        <strain evidence="8">HvINT-</strain>
        <tissue evidence="8">Whole body</tissue>
    </source>
</reference>
<comment type="subcellular location">
    <subcellularLocation>
        <location evidence="1">Membrane</location>
        <topology evidence="1">Multi-pass membrane protein</topology>
    </subcellularLocation>
</comment>
<dbReference type="AlphaFoldDB" id="A0A2A4K4S7"/>
<name>A0A2A4K4S7_HELVI</name>
<gene>
    <name evidence="8" type="ORF">B5V51_1451</name>
</gene>
<evidence type="ECO:0000256" key="3">
    <source>
        <dbReference type="ARBA" id="ARBA00022989"/>
    </source>
</evidence>
<proteinExistence type="predicted"/>
<feature type="transmembrane region" description="Helical" evidence="6">
    <location>
        <begin position="106"/>
        <end position="125"/>
    </location>
</feature>
<dbReference type="InterPro" id="IPR008253">
    <property type="entry name" value="Marvel"/>
</dbReference>
<dbReference type="GO" id="GO:0016020">
    <property type="term" value="C:membrane"/>
    <property type="evidence" value="ECO:0007669"/>
    <property type="project" value="UniProtKB-SubCell"/>
</dbReference>
<keyword evidence="3 6" id="KW-1133">Transmembrane helix</keyword>